<dbReference type="Gene3D" id="3.40.50.720">
    <property type="entry name" value="NAD(P)-binding Rossmann-like Domain"/>
    <property type="match status" value="1"/>
</dbReference>
<keyword evidence="4" id="KW-1185">Reference proteome</keyword>
<evidence type="ECO:0000256" key="1">
    <source>
        <dbReference type="ARBA" id="ARBA00006484"/>
    </source>
</evidence>
<dbReference type="Proteomes" id="UP000706039">
    <property type="component" value="Unassembled WGS sequence"/>
</dbReference>
<dbReference type="SUPFAM" id="SSF51735">
    <property type="entry name" value="NAD(P)-binding Rossmann-fold domains"/>
    <property type="match status" value="1"/>
</dbReference>
<protein>
    <submittedName>
        <fullName evidence="3">SDR family oxidoreductase</fullName>
    </submittedName>
</protein>
<comment type="caution">
    <text evidence="3">The sequence shown here is derived from an EMBL/GenBank/DDBJ whole genome shotgun (WGS) entry which is preliminary data.</text>
</comment>
<dbReference type="PANTHER" id="PTHR42760:SF115">
    <property type="entry name" value="3-OXOACYL-[ACYL-CARRIER-PROTEIN] REDUCTASE FABG"/>
    <property type="match status" value="1"/>
</dbReference>
<name>A0ABS7PZ51_9SPHN</name>
<dbReference type="PANTHER" id="PTHR42760">
    <property type="entry name" value="SHORT-CHAIN DEHYDROGENASES/REDUCTASES FAMILY MEMBER"/>
    <property type="match status" value="1"/>
</dbReference>
<gene>
    <name evidence="3" type="ORF">K7G82_25170</name>
</gene>
<comment type="similarity">
    <text evidence="1">Belongs to the short-chain dehydrogenases/reductases (SDR) family.</text>
</comment>
<dbReference type="EMBL" id="JAINVV010000012">
    <property type="protein sequence ID" value="MBY8825617.1"/>
    <property type="molecule type" value="Genomic_DNA"/>
</dbReference>
<reference evidence="3 4" key="1">
    <citation type="submission" date="2021-08" db="EMBL/GenBank/DDBJ databases">
        <authorList>
            <person name="Tuo L."/>
        </authorList>
    </citation>
    <scope>NUCLEOTIDE SEQUENCE [LARGE SCALE GENOMIC DNA]</scope>
    <source>
        <strain evidence="3 4">JCM 31229</strain>
    </source>
</reference>
<dbReference type="PRINTS" id="PR00081">
    <property type="entry name" value="GDHRDH"/>
</dbReference>
<sequence length="289" mass="30104">MEPAISRRLAVVTGGCGGIGVACAREFGRTHDLVLADISAERVDRLSRRLTEEGHRIVGSVAGDLADGETLASLSALVRDHGMLGVIAHTAGVSSGMADWKTIIRTNVLGTALLLDAMEAFLINGTVAVLVASVAGHLAPADGEVDRLLDAPYAGDLLDQVEHILVDAGGGIGDNSFHYSGLSGPAYGLSKRATIRAAALRSARWAEKGARIVSISPGIINTPMGRYEVEHGEAAAAVLEQTSLRRWGAPMDIAMAAAFLASDQASFITGTDLRVDGGMIPARLGEKCW</sequence>
<accession>A0ABS7PZ51</accession>
<dbReference type="PROSITE" id="PS51257">
    <property type="entry name" value="PROKAR_LIPOPROTEIN"/>
    <property type="match status" value="1"/>
</dbReference>
<dbReference type="InterPro" id="IPR036291">
    <property type="entry name" value="NAD(P)-bd_dom_sf"/>
</dbReference>
<proteinExistence type="inferred from homology"/>
<dbReference type="Pfam" id="PF00106">
    <property type="entry name" value="adh_short"/>
    <property type="match status" value="1"/>
</dbReference>
<evidence type="ECO:0000256" key="2">
    <source>
        <dbReference type="ARBA" id="ARBA00023002"/>
    </source>
</evidence>
<dbReference type="CDD" id="cd05233">
    <property type="entry name" value="SDR_c"/>
    <property type="match status" value="1"/>
</dbReference>
<keyword evidence="2" id="KW-0560">Oxidoreductase</keyword>
<evidence type="ECO:0000313" key="3">
    <source>
        <dbReference type="EMBL" id="MBY8825617.1"/>
    </source>
</evidence>
<dbReference type="RefSeq" id="WP_222992710.1">
    <property type="nucleotide sequence ID" value="NZ_JAINVV010000012.1"/>
</dbReference>
<dbReference type="InterPro" id="IPR002347">
    <property type="entry name" value="SDR_fam"/>
</dbReference>
<evidence type="ECO:0000313" key="4">
    <source>
        <dbReference type="Proteomes" id="UP000706039"/>
    </source>
</evidence>
<dbReference type="Pfam" id="PF13561">
    <property type="entry name" value="adh_short_C2"/>
    <property type="match status" value="1"/>
</dbReference>
<organism evidence="3 4">
    <name type="scientific">Sphingomonas colocasiae</name>
    <dbReference type="NCBI Taxonomy" id="1848973"/>
    <lineage>
        <taxon>Bacteria</taxon>
        <taxon>Pseudomonadati</taxon>
        <taxon>Pseudomonadota</taxon>
        <taxon>Alphaproteobacteria</taxon>
        <taxon>Sphingomonadales</taxon>
        <taxon>Sphingomonadaceae</taxon>
        <taxon>Sphingomonas</taxon>
    </lineage>
</organism>